<dbReference type="AlphaFoldDB" id="A0A4R0RUN4"/>
<sequence length="412" mass="44810">MAATQPTPAPFKTPSAPRNLVPLWTQLLQKNPPALNLGSISGAADRPLPPIAPLDKAGTSMRILLHDTQIQFEKFSERVVKLTGDVDDTKREITTMQKLFEREHESLVEEVVDLVGNPAQASRLDELHQKYSAMDARLTSLDGKVDALHMLNQTQSQALQTIQDQQCQLLAALTPVLPLLQTIPLHVENAKHDIKDFIFNTQKATSVDLQSQLSSVSTQLRENLVSTLSRPTPPPSVAPREATYSSSVSERCAPKRRKTDSGGLPLGSDSLSSTRASTPNRPLRSPRESRASSPRIQNASPARLDVPTTASSTALSMPLPQPPEPTPGPSLGPPADDTDSIAPPAQQENPSAVLSTSLPTMITPIQRSNSQVVRPLPAKPFSLKEMRAPLGNEGKRFLPIDDDEDEEDEMEM</sequence>
<organism evidence="2 3">
    <name type="scientific">Steccherinum ochraceum</name>
    <dbReference type="NCBI Taxonomy" id="92696"/>
    <lineage>
        <taxon>Eukaryota</taxon>
        <taxon>Fungi</taxon>
        <taxon>Dikarya</taxon>
        <taxon>Basidiomycota</taxon>
        <taxon>Agaricomycotina</taxon>
        <taxon>Agaricomycetes</taxon>
        <taxon>Polyporales</taxon>
        <taxon>Steccherinaceae</taxon>
        <taxon>Steccherinum</taxon>
    </lineage>
</organism>
<dbReference type="OrthoDB" id="3270311at2759"/>
<dbReference type="Proteomes" id="UP000292702">
    <property type="component" value="Unassembled WGS sequence"/>
</dbReference>
<feature type="compositionally biased region" description="Basic and acidic residues" evidence="1">
    <location>
        <begin position="385"/>
        <end position="399"/>
    </location>
</feature>
<feature type="region of interest" description="Disordered" evidence="1">
    <location>
        <begin position="225"/>
        <end position="352"/>
    </location>
</feature>
<dbReference type="STRING" id="92696.A0A4R0RUN4"/>
<feature type="region of interest" description="Disordered" evidence="1">
    <location>
        <begin position="385"/>
        <end position="412"/>
    </location>
</feature>
<accession>A0A4R0RUN4</accession>
<reference evidence="2 3" key="1">
    <citation type="submission" date="2018-11" db="EMBL/GenBank/DDBJ databases">
        <title>Genome assembly of Steccherinum ochraceum LE-BIN_3174, the white-rot fungus of the Steccherinaceae family (The Residual Polyporoid clade, Polyporales, Basidiomycota).</title>
        <authorList>
            <person name="Fedorova T.V."/>
            <person name="Glazunova O.A."/>
            <person name="Landesman E.O."/>
            <person name="Moiseenko K.V."/>
            <person name="Psurtseva N.V."/>
            <person name="Savinova O.S."/>
            <person name="Shakhova N.V."/>
            <person name="Tyazhelova T.V."/>
            <person name="Vasina D.V."/>
        </authorList>
    </citation>
    <scope>NUCLEOTIDE SEQUENCE [LARGE SCALE GENOMIC DNA]</scope>
    <source>
        <strain evidence="2 3">LE-BIN_3174</strain>
    </source>
</reference>
<gene>
    <name evidence="2" type="ORF">EIP91_007595</name>
</gene>
<evidence type="ECO:0000313" key="2">
    <source>
        <dbReference type="EMBL" id="TCD69469.1"/>
    </source>
</evidence>
<keyword evidence="3" id="KW-1185">Reference proteome</keyword>
<feature type="compositionally biased region" description="Low complexity" evidence="1">
    <location>
        <begin position="261"/>
        <end position="273"/>
    </location>
</feature>
<protein>
    <submittedName>
        <fullName evidence="2">Uncharacterized protein</fullName>
    </submittedName>
</protein>
<evidence type="ECO:0000313" key="3">
    <source>
        <dbReference type="Proteomes" id="UP000292702"/>
    </source>
</evidence>
<comment type="caution">
    <text evidence="2">The sequence shown here is derived from an EMBL/GenBank/DDBJ whole genome shotgun (WGS) entry which is preliminary data.</text>
</comment>
<feature type="compositionally biased region" description="Pro residues" evidence="1">
    <location>
        <begin position="319"/>
        <end position="332"/>
    </location>
</feature>
<feature type="compositionally biased region" description="Acidic residues" evidence="1">
    <location>
        <begin position="400"/>
        <end position="412"/>
    </location>
</feature>
<evidence type="ECO:0000256" key="1">
    <source>
        <dbReference type="SAM" id="MobiDB-lite"/>
    </source>
</evidence>
<name>A0A4R0RUN4_9APHY</name>
<proteinExistence type="predicted"/>
<dbReference type="EMBL" id="RWJN01000041">
    <property type="protein sequence ID" value="TCD69469.1"/>
    <property type="molecule type" value="Genomic_DNA"/>
</dbReference>